<evidence type="ECO:0000256" key="2">
    <source>
        <dbReference type="ARBA" id="ARBA00022694"/>
    </source>
</evidence>
<organism evidence="10 11">
    <name type="scientific">Hymenobacter mellowenesis</name>
    <dbReference type="NCBI Taxonomy" id="3063995"/>
    <lineage>
        <taxon>Bacteria</taxon>
        <taxon>Pseudomonadati</taxon>
        <taxon>Bacteroidota</taxon>
        <taxon>Cytophagia</taxon>
        <taxon>Cytophagales</taxon>
        <taxon>Hymenobacteraceae</taxon>
        <taxon>Hymenobacter</taxon>
    </lineage>
</organism>
<dbReference type="InterPro" id="IPR005225">
    <property type="entry name" value="Small_GTP-bd"/>
</dbReference>
<dbReference type="Gene3D" id="1.20.120.430">
    <property type="entry name" value="tRNA modification GTPase MnmE domain 2"/>
    <property type="match status" value="1"/>
</dbReference>
<comment type="subcellular location">
    <subcellularLocation>
        <location evidence="7">Cytoplasm</location>
    </subcellularLocation>
</comment>
<comment type="caution">
    <text evidence="7">Lacks conserved residue(s) required for the propagation of feature annotation.</text>
</comment>
<dbReference type="InterPro" id="IPR006073">
    <property type="entry name" value="GTP-bd"/>
</dbReference>
<proteinExistence type="inferred from homology"/>
<accession>A0ABT9A974</accession>
<gene>
    <name evidence="7 10" type="primary">mnmE</name>
    <name evidence="7" type="synonym">trmE</name>
    <name evidence="10" type="ORF">Q5H92_05225</name>
</gene>
<dbReference type="InterPro" id="IPR025867">
    <property type="entry name" value="MnmE_helical"/>
</dbReference>
<dbReference type="Gene3D" id="3.40.50.300">
    <property type="entry name" value="P-loop containing nucleotide triphosphate hydrolases"/>
    <property type="match status" value="1"/>
</dbReference>
<keyword evidence="5 7" id="KW-0630">Potassium</keyword>
<comment type="caution">
    <text evidence="10">The sequence shown here is derived from an EMBL/GenBank/DDBJ whole genome shotgun (WGS) entry which is preliminary data.</text>
</comment>
<keyword evidence="3 7" id="KW-0547">Nucleotide-binding</keyword>
<evidence type="ECO:0000256" key="7">
    <source>
        <dbReference type="HAMAP-Rule" id="MF_00379"/>
    </source>
</evidence>
<feature type="binding site" evidence="7">
    <location>
        <begin position="252"/>
        <end position="258"/>
    </location>
    <ligand>
        <name>GTP</name>
        <dbReference type="ChEBI" id="CHEBI:37565"/>
    </ligand>
</feature>
<dbReference type="Pfam" id="PF12631">
    <property type="entry name" value="MnmE_helical"/>
    <property type="match status" value="1"/>
</dbReference>
<dbReference type="Pfam" id="PF10396">
    <property type="entry name" value="TrmE_N"/>
    <property type="match status" value="1"/>
</dbReference>
<evidence type="ECO:0000256" key="1">
    <source>
        <dbReference type="ARBA" id="ARBA00011043"/>
    </source>
</evidence>
<evidence type="ECO:0000256" key="5">
    <source>
        <dbReference type="ARBA" id="ARBA00022958"/>
    </source>
</evidence>
<evidence type="ECO:0000256" key="3">
    <source>
        <dbReference type="ARBA" id="ARBA00022741"/>
    </source>
</evidence>
<feature type="binding site" evidence="7">
    <location>
        <position position="258"/>
    </location>
    <ligand>
        <name>Mg(2+)</name>
        <dbReference type="ChEBI" id="CHEBI:18420"/>
    </ligand>
</feature>
<comment type="subunit">
    <text evidence="7">Homodimer. Heterotetramer of two MnmE and two MnmG subunits.</text>
</comment>
<dbReference type="Gene3D" id="3.30.1360.120">
    <property type="entry name" value="Probable tRNA modification gtpase trme, domain 1"/>
    <property type="match status" value="1"/>
</dbReference>
<keyword evidence="7 10" id="KW-0378">Hydrolase</keyword>
<keyword evidence="7" id="KW-0963">Cytoplasm</keyword>
<evidence type="ECO:0000256" key="6">
    <source>
        <dbReference type="ARBA" id="ARBA00023134"/>
    </source>
</evidence>
<dbReference type="GO" id="GO:0016787">
    <property type="term" value="F:hydrolase activity"/>
    <property type="evidence" value="ECO:0007669"/>
    <property type="project" value="UniProtKB-KW"/>
</dbReference>
<dbReference type="RefSeq" id="WP_305010440.1">
    <property type="nucleotide sequence ID" value="NZ_JAUQSX010000002.1"/>
</dbReference>
<feature type="binding site" evidence="7">
    <location>
        <begin position="233"/>
        <end position="238"/>
    </location>
    <ligand>
        <name>GTP</name>
        <dbReference type="ChEBI" id="CHEBI:37565"/>
    </ligand>
</feature>
<sequence length="477" mass="50413">MVQTIFSDTIVALSTPSGAGALAVVRLSGPAAVAITAAVFSKKSLTKAAGHTLHYGTLRDPASAEIIDEVVVALYRAPRSFTREDVVEISCHGSDYVVRQVLALLLRHGARLAEAGEFTKRAFLNGALDLAQAEAVADLIAADSALSHKVALNQLRGGFSQELRDLRARLVKFAALLELELDFGEEDVEFADRTGLARLLDEGRGVVAALLHSFELGNVIKNGITAVIAGRPNAGKSTLLNALLREERAIVSAIPGTTRDFIEDEVSIDGLRFRFVDTAGLRDNPADEVEAIGVQRTRQRVRQAALLLYLFDLSEITPAEVRAEIRELTAGLDLPVLAVGNKTDLATAETLRAFEHAFNSASTASPDSTALAPLVLLAAGQNQGLEALQAALVAQVRGSALENTASATIVTNVRHARALETAAAHLAAVQAGLDTGRGTELLAADLRHALAALGEITGEISSEDLLTSIFTQFCIGK</sequence>
<dbReference type="Pfam" id="PF01926">
    <property type="entry name" value="MMR_HSR1"/>
    <property type="match status" value="1"/>
</dbReference>
<keyword evidence="11" id="KW-1185">Reference proteome</keyword>
<dbReference type="HAMAP" id="MF_00379">
    <property type="entry name" value="GTPase_MnmE"/>
    <property type="match status" value="1"/>
</dbReference>
<feature type="binding site" evidence="7">
    <location>
        <position position="252"/>
    </location>
    <ligand>
        <name>K(+)</name>
        <dbReference type="ChEBI" id="CHEBI:29103"/>
    </ligand>
</feature>
<dbReference type="CDD" id="cd14858">
    <property type="entry name" value="TrmE_N"/>
    <property type="match status" value="1"/>
</dbReference>
<keyword evidence="7" id="KW-0479">Metal-binding</keyword>
<dbReference type="InterPro" id="IPR018948">
    <property type="entry name" value="GTP-bd_TrmE_N"/>
</dbReference>
<dbReference type="NCBIfam" id="TIGR00231">
    <property type="entry name" value="small_GTP"/>
    <property type="match status" value="1"/>
</dbReference>
<feature type="binding site" evidence="7">
    <location>
        <begin position="277"/>
        <end position="280"/>
    </location>
    <ligand>
        <name>GTP</name>
        <dbReference type="ChEBI" id="CHEBI:37565"/>
    </ligand>
</feature>
<feature type="binding site" evidence="7">
    <location>
        <position position="254"/>
    </location>
    <ligand>
        <name>K(+)</name>
        <dbReference type="ChEBI" id="CHEBI:29103"/>
    </ligand>
</feature>
<feature type="domain" description="TrmE-type G" evidence="9">
    <location>
        <begin position="223"/>
        <end position="397"/>
    </location>
</feature>
<dbReference type="InterPro" id="IPR027368">
    <property type="entry name" value="MnmE_dom2"/>
</dbReference>
<feature type="binding site" evidence="7">
    <location>
        <position position="237"/>
    </location>
    <ligand>
        <name>Mg(2+)</name>
        <dbReference type="ChEBI" id="CHEBI:18420"/>
    </ligand>
</feature>
<evidence type="ECO:0000313" key="11">
    <source>
        <dbReference type="Proteomes" id="UP001167796"/>
    </source>
</evidence>
<dbReference type="EMBL" id="JAUQSX010000002">
    <property type="protein sequence ID" value="MDO7845750.1"/>
    <property type="molecule type" value="Genomic_DNA"/>
</dbReference>
<dbReference type="NCBIfam" id="TIGR00450">
    <property type="entry name" value="mnmE_trmE_thdF"/>
    <property type="match status" value="1"/>
</dbReference>
<protein>
    <recommendedName>
        <fullName evidence="7">tRNA modification GTPase MnmE</fullName>
        <ecNumber evidence="7">3.6.-.-</ecNumber>
    </recommendedName>
</protein>
<keyword evidence="4 7" id="KW-0460">Magnesium</keyword>
<evidence type="ECO:0000256" key="8">
    <source>
        <dbReference type="RuleBase" id="RU003313"/>
    </source>
</evidence>
<dbReference type="InterPro" id="IPR027266">
    <property type="entry name" value="TrmE/GcvT-like"/>
</dbReference>
<keyword evidence="2 7" id="KW-0819">tRNA processing</keyword>
<evidence type="ECO:0000259" key="9">
    <source>
        <dbReference type="PROSITE" id="PS51709"/>
    </source>
</evidence>
<dbReference type="CDD" id="cd04164">
    <property type="entry name" value="trmE"/>
    <property type="match status" value="1"/>
</dbReference>
<dbReference type="EC" id="3.6.-.-" evidence="7"/>
<keyword evidence="6 7" id="KW-0342">GTP-binding</keyword>
<dbReference type="InterPro" id="IPR031168">
    <property type="entry name" value="G_TrmE"/>
</dbReference>
<dbReference type="InterPro" id="IPR027417">
    <property type="entry name" value="P-loop_NTPase"/>
</dbReference>
<comment type="similarity">
    <text evidence="1 7 8">Belongs to the TRAFAC class TrmE-Era-EngA-EngB-Septin-like GTPase superfamily. TrmE GTPase family.</text>
</comment>
<feature type="binding site" evidence="7">
    <location>
        <position position="257"/>
    </location>
    <ligand>
        <name>K(+)</name>
        <dbReference type="ChEBI" id="CHEBI:29103"/>
    </ligand>
</feature>
<name>A0ABT9A974_9BACT</name>
<dbReference type="SUPFAM" id="SSF52540">
    <property type="entry name" value="P-loop containing nucleoside triphosphate hydrolases"/>
    <property type="match status" value="1"/>
</dbReference>
<comment type="cofactor">
    <cofactor evidence="7">
        <name>K(+)</name>
        <dbReference type="ChEBI" id="CHEBI:29103"/>
    </cofactor>
    <text evidence="7">Binds 1 potassium ion per subunit.</text>
</comment>
<dbReference type="InterPro" id="IPR004520">
    <property type="entry name" value="GTPase_MnmE"/>
</dbReference>
<comment type="function">
    <text evidence="7">Exhibits a very high intrinsic GTPase hydrolysis rate. Involved in the addition of a carboxymethylaminomethyl (cmnm) group at the wobble position (U34) of certain tRNAs, forming tRNA-cmnm(5)s(2)U34.</text>
</comment>
<dbReference type="SUPFAM" id="SSF116878">
    <property type="entry name" value="TrmE connector domain"/>
    <property type="match status" value="1"/>
</dbReference>
<dbReference type="PANTHER" id="PTHR42714:SF2">
    <property type="entry name" value="TRNA MODIFICATION GTPASE GTPBP3, MITOCHONDRIAL"/>
    <property type="match status" value="1"/>
</dbReference>
<feature type="binding site" evidence="7">
    <location>
        <position position="233"/>
    </location>
    <ligand>
        <name>K(+)</name>
        <dbReference type="ChEBI" id="CHEBI:29103"/>
    </ligand>
</feature>
<evidence type="ECO:0000256" key="4">
    <source>
        <dbReference type="ARBA" id="ARBA00022842"/>
    </source>
</evidence>
<reference evidence="10" key="1">
    <citation type="submission" date="2023-07" db="EMBL/GenBank/DDBJ databases">
        <authorList>
            <person name="Kim M.K."/>
        </authorList>
    </citation>
    <scope>NUCLEOTIDE SEQUENCE</scope>
    <source>
        <strain evidence="10">M29</strain>
    </source>
</reference>
<dbReference type="NCBIfam" id="NF003661">
    <property type="entry name" value="PRK05291.1-3"/>
    <property type="match status" value="1"/>
</dbReference>
<evidence type="ECO:0000313" key="10">
    <source>
        <dbReference type="EMBL" id="MDO7845750.1"/>
    </source>
</evidence>
<dbReference type="PROSITE" id="PS51709">
    <property type="entry name" value="G_TRME"/>
    <property type="match status" value="1"/>
</dbReference>
<dbReference type="PANTHER" id="PTHR42714">
    <property type="entry name" value="TRNA MODIFICATION GTPASE GTPBP3"/>
    <property type="match status" value="1"/>
</dbReference>
<dbReference type="Proteomes" id="UP001167796">
    <property type="component" value="Unassembled WGS sequence"/>
</dbReference>